<dbReference type="CDD" id="cd15491">
    <property type="entry name" value="selB_III"/>
    <property type="match status" value="1"/>
</dbReference>
<dbReference type="CDD" id="cd04171">
    <property type="entry name" value="SelB"/>
    <property type="match status" value="1"/>
</dbReference>
<evidence type="ECO:0000256" key="2">
    <source>
        <dbReference type="ARBA" id="ARBA00015953"/>
    </source>
</evidence>
<dbReference type="InterPro" id="IPR027417">
    <property type="entry name" value="P-loop_NTPase"/>
</dbReference>
<dbReference type="GO" id="GO:0005525">
    <property type="term" value="F:GTP binding"/>
    <property type="evidence" value="ECO:0007669"/>
    <property type="project" value="UniProtKB-KW"/>
</dbReference>
<reference evidence="10" key="1">
    <citation type="submission" date="2018-05" db="EMBL/GenBank/DDBJ databases">
        <authorList>
            <person name="Lanie J.A."/>
            <person name="Ng W.-L."/>
            <person name="Kazmierczak K.M."/>
            <person name="Andrzejewski T.M."/>
            <person name="Davidsen T.M."/>
            <person name="Wayne K.J."/>
            <person name="Tettelin H."/>
            <person name="Glass J.I."/>
            <person name="Rusch D."/>
            <person name="Podicherti R."/>
            <person name="Tsui H.-C.T."/>
            <person name="Winkler M.E."/>
        </authorList>
    </citation>
    <scope>NUCLEOTIDE SEQUENCE</scope>
</reference>
<name>A0A381QIU3_9ZZZZ</name>
<dbReference type="GO" id="GO:0003723">
    <property type="term" value="F:RNA binding"/>
    <property type="evidence" value="ECO:0007669"/>
    <property type="project" value="InterPro"/>
</dbReference>
<dbReference type="InterPro" id="IPR000795">
    <property type="entry name" value="T_Tr_GTP-bd_dom"/>
</dbReference>
<keyword evidence="3" id="KW-0963">Cytoplasm</keyword>
<dbReference type="Gene3D" id="2.40.30.10">
    <property type="entry name" value="Translation factors"/>
    <property type="match status" value="1"/>
</dbReference>
<evidence type="ECO:0000259" key="9">
    <source>
        <dbReference type="PROSITE" id="PS51722"/>
    </source>
</evidence>
<dbReference type="AlphaFoldDB" id="A0A381QIU3"/>
<dbReference type="InterPro" id="IPR050055">
    <property type="entry name" value="EF-Tu_GTPase"/>
</dbReference>
<evidence type="ECO:0000256" key="8">
    <source>
        <dbReference type="ARBA" id="ARBA00031615"/>
    </source>
</evidence>
<dbReference type="Pfam" id="PF00009">
    <property type="entry name" value="GTP_EFTU"/>
    <property type="match status" value="1"/>
</dbReference>
<dbReference type="InterPro" id="IPR009000">
    <property type="entry name" value="Transl_B-barrel_sf"/>
</dbReference>
<keyword evidence="5" id="KW-0648">Protein biosynthesis</keyword>
<evidence type="ECO:0000256" key="3">
    <source>
        <dbReference type="ARBA" id="ARBA00022490"/>
    </source>
</evidence>
<dbReference type="InterPro" id="IPR031157">
    <property type="entry name" value="G_TR_CS"/>
</dbReference>
<organism evidence="10">
    <name type="scientific">marine metagenome</name>
    <dbReference type="NCBI Taxonomy" id="408172"/>
    <lineage>
        <taxon>unclassified sequences</taxon>
        <taxon>metagenomes</taxon>
        <taxon>ecological metagenomes</taxon>
    </lineage>
</organism>
<dbReference type="InterPro" id="IPR057335">
    <property type="entry name" value="Beta-barrel_SelB"/>
</dbReference>
<dbReference type="SUPFAM" id="SSF52540">
    <property type="entry name" value="P-loop containing nucleoside triphosphate hydrolases"/>
    <property type="match status" value="1"/>
</dbReference>
<dbReference type="SUPFAM" id="SSF50465">
    <property type="entry name" value="EF-Tu/eEF-1alpha/eIF2-gamma C-terminal domain"/>
    <property type="match status" value="1"/>
</dbReference>
<sequence>MILGTAGHIDHGKTALVHALTGTDTDRLKEEKSRGITIELGFAELSLGTQHLGVVDVPGHEAFIRSMVAGATGMDLVLLIIAADEGVMPQTREHLNILELLGVQELVVTLTKSDLVDEEWRELVRSDVDELLADTPYAGAPMVFTSTINGEGLGTLMEKLAETVQRIGQRDNDDLARLPLDRVFTIQGTGTVVTGTLWTGTLKKGAHVRILPNEFESRIRKLQVHGGDVETANAGNRIAVALSGASSDRQTVARGTTLVSDANWKSSWMLTVHVQLIPGTKWVLKHNQRVRVHIGTSEVMARCSLLTKQNISSGTQGWIQLRLEEPVVARARDRIILRAYSPMITIGGGVVAEPRPVKRKMLDKSVQAALEKVLEGESTVAVRALLSIASWYGIDTNALPITSGLPPGVTRDAVTQMRAEGGLQTSDRLFSREIALEAEELILRAVHDGHIEKPLRGTIPLPVLRSSLPTWAAPEIADAVIDKLTKAGKLERQGSGVRNRGYQPHLSPRQEELIAELRDIYTTMGLAAPLVGDLPPHLADYPDIWGLLKFLEKKEELVVIADGYYVLKNEFEAAVQRVCNLLGGQAKLGPSAFREALPLSRKQLIPMLNCLDGLGVTIRRDGGREVPLPQT</sequence>
<keyword evidence="6" id="KW-0342">GTP-binding</keyword>
<feature type="domain" description="Tr-type G" evidence="9">
    <location>
        <begin position="1"/>
        <end position="170"/>
    </location>
</feature>
<dbReference type="GO" id="GO:0003924">
    <property type="term" value="F:GTPase activity"/>
    <property type="evidence" value="ECO:0007669"/>
    <property type="project" value="InterPro"/>
</dbReference>
<comment type="function">
    <text evidence="7">Translation factor necessary for the incorporation of selenocysteine into proteins. It probably replaces EF-Tu for the insertion of selenocysteine directed by the UGA codon. SelB binds GTP and GDP.</text>
</comment>
<dbReference type="Pfam" id="PF25461">
    <property type="entry name" value="Beta-barrel_SelB"/>
    <property type="match status" value="1"/>
</dbReference>
<dbReference type="Gene3D" id="1.10.10.2770">
    <property type="match status" value="1"/>
</dbReference>
<dbReference type="SUPFAM" id="SSF50447">
    <property type="entry name" value="Translation proteins"/>
    <property type="match status" value="1"/>
</dbReference>
<dbReference type="PANTHER" id="PTHR43721">
    <property type="entry name" value="ELONGATION FACTOR TU-RELATED"/>
    <property type="match status" value="1"/>
</dbReference>
<dbReference type="Pfam" id="PF09107">
    <property type="entry name" value="WHD_3rd_SelB"/>
    <property type="match status" value="1"/>
</dbReference>
<evidence type="ECO:0000313" key="10">
    <source>
        <dbReference type="EMBL" id="SUZ79235.1"/>
    </source>
</evidence>
<dbReference type="Gene3D" id="1.10.10.10">
    <property type="entry name" value="Winged helix-like DNA-binding domain superfamily/Winged helix DNA-binding domain"/>
    <property type="match status" value="1"/>
</dbReference>
<dbReference type="InterPro" id="IPR004535">
    <property type="entry name" value="Transl_elong_SelB"/>
</dbReference>
<dbReference type="InterPro" id="IPR009001">
    <property type="entry name" value="Transl_elong_EF1A/Init_IF2_C"/>
</dbReference>
<dbReference type="NCBIfam" id="TIGR00475">
    <property type="entry name" value="selB"/>
    <property type="match status" value="1"/>
</dbReference>
<dbReference type="InterPro" id="IPR036388">
    <property type="entry name" value="WH-like_DNA-bd_sf"/>
</dbReference>
<protein>
    <recommendedName>
        <fullName evidence="2">Selenocysteine-specific elongation factor</fullName>
    </recommendedName>
    <alternativeName>
        <fullName evidence="8">SelB translation factor</fullName>
    </alternativeName>
</protein>
<evidence type="ECO:0000256" key="5">
    <source>
        <dbReference type="ARBA" id="ARBA00022917"/>
    </source>
</evidence>
<dbReference type="InterPro" id="IPR015191">
    <property type="entry name" value="SelB_WHD4"/>
</dbReference>
<evidence type="ECO:0000256" key="6">
    <source>
        <dbReference type="ARBA" id="ARBA00023134"/>
    </source>
</evidence>
<dbReference type="InterPro" id="IPR004161">
    <property type="entry name" value="EFTu-like_2"/>
</dbReference>
<dbReference type="PANTHER" id="PTHR43721:SF22">
    <property type="entry name" value="ELONGATION FACTOR TU, MITOCHONDRIAL"/>
    <property type="match status" value="1"/>
</dbReference>
<accession>A0A381QIU3</accession>
<dbReference type="PROSITE" id="PS00301">
    <property type="entry name" value="G_TR_1"/>
    <property type="match status" value="1"/>
</dbReference>
<evidence type="ECO:0000256" key="1">
    <source>
        <dbReference type="ARBA" id="ARBA00004496"/>
    </source>
</evidence>
<dbReference type="GO" id="GO:0001514">
    <property type="term" value="P:selenocysteine incorporation"/>
    <property type="evidence" value="ECO:0007669"/>
    <property type="project" value="InterPro"/>
</dbReference>
<dbReference type="PROSITE" id="PS51722">
    <property type="entry name" value="G_TR_2"/>
    <property type="match status" value="1"/>
</dbReference>
<dbReference type="GO" id="GO:0005737">
    <property type="term" value="C:cytoplasm"/>
    <property type="evidence" value="ECO:0007669"/>
    <property type="project" value="UniProtKB-SubCell"/>
</dbReference>
<evidence type="ECO:0000256" key="4">
    <source>
        <dbReference type="ARBA" id="ARBA00022741"/>
    </source>
</evidence>
<dbReference type="EMBL" id="UINC01001379">
    <property type="protein sequence ID" value="SUZ79235.1"/>
    <property type="molecule type" value="Genomic_DNA"/>
</dbReference>
<proteinExistence type="predicted"/>
<keyword evidence="4" id="KW-0547">Nucleotide-binding</keyword>
<dbReference type="GO" id="GO:0003746">
    <property type="term" value="F:translation elongation factor activity"/>
    <property type="evidence" value="ECO:0007669"/>
    <property type="project" value="InterPro"/>
</dbReference>
<dbReference type="Gene3D" id="3.40.50.300">
    <property type="entry name" value="P-loop containing nucleotide triphosphate hydrolases"/>
    <property type="match status" value="1"/>
</dbReference>
<dbReference type="Pfam" id="PF03144">
    <property type="entry name" value="GTP_EFTU_D2"/>
    <property type="match status" value="1"/>
</dbReference>
<comment type="subcellular location">
    <subcellularLocation>
        <location evidence="1">Cytoplasm</location>
    </subcellularLocation>
</comment>
<gene>
    <name evidence="10" type="ORF">METZ01_LOCUS32089</name>
</gene>
<evidence type="ECO:0000256" key="7">
    <source>
        <dbReference type="ARBA" id="ARBA00025526"/>
    </source>
</evidence>